<dbReference type="PANTHER" id="PTHR30481:SF3">
    <property type="entry name" value="DNA ADENINE METHYLASE"/>
    <property type="match status" value="1"/>
</dbReference>
<dbReference type="Pfam" id="PF02086">
    <property type="entry name" value="MethyltransfD12"/>
    <property type="match status" value="1"/>
</dbReference>
<gene>
    <name evidence="8" type="ORF">I6L55_07450</name>
</gene>
<dbReference type="PANTHER" id="PTHR30481">
    <property type="entry name" value="DNA ADENINE METHYLASE"/>
    <property type="match status" value="1"/>
</dbReference>
<evidence type="ECO:0000256" key="5">
    <source>
        <dbReference type="ARBA" id="ARBA00022691"/>
    </source>
</evidence>
<proteinExistence type="inferred from homology"/>
<dbReference type="InterPro" id="IPR023095">
    <property type="entry name" value="Ade_MeTrfase_dom_2"/>
</dbReference>
<dbReference type="PIRSF" id="PIRSF000398">
    <property type="entry name" value="M_m6A_EcoRV"/>
    <property type="match status" value="1"/>
</dbReference>
<evidence type="ECO:0000313" key="8">
    <source>
        <dbReference type="EMBL" id="QXB17758.1"/>
    </source>
</evidence>
<dbReference type="RefSeq" id="WP_092101560.1">
    <property type="nucleotide sequence ID" value="NZ_CP047198.1"/>
</dbReference>
<dbReference type="SUPFAM" id="SSF53335">
    <property type="entry name" value="S-adenosyl-L-methionine-dependent methyltransferases"/>
    <property type="match status" value="1"/>
</dbReference>
<evidence type="ECO:0000256" key="2">
    <source>
        <dbReference type="ARBA" id="ARBA00011900"/>
    </source>
</evidence>
<comment type="catalytic activity">
    <reaction evidence="6 7">
        <text>a 2'-deoxyadenosine in DNA + S-adenosyl-L-methionine = an N(6)-methyl-2'-deoxyadenosine in DNA + S-adenosyl-L-homocysteine + H(+)</text>
        <dbReference type="Rhea" id="RHEA:15197"/>
        <dbReference type="Rhea" id="RHEA-COMP:12418"/>
        <dbReference type="Rhea" id="RHEA-COMP:12419"/>
        <dbReference type="ChEBI" id="CHEBI:15378"/>
        <dbReference type="ChEBI" id="CHEBI:57856"/>
        <dbReference type="ChEBI" id="CHEBI:59789"/>
        <dbReference type="ChEBI" id="CHEBI:90615"/>
        <dbReference type="ChEBI" id="CHEBI:90616"/>
        <dbReference type="EC" id="2.1.1.72"/>
    </reaction>
</comment>
<dbReference type="GeneID" id="92750011"/>
<dbReference type="EC" id="2.1.1.72" evidence="2 7"/>
<dbReference type="Gene3D" id="1.10.1020.10">
    <property type="entry name" value="Adenine-specific Methyltransferase, Domain 2"/>
    <property type="match status" value="1"/>
</dbReference>
<dbReference type="Gene3D" id="3.40.50.150">
    <property type="entry name" value="Vaccinia Virus protein VP39"/>
    <property type="match status" value="1"/>
</dbReference>
<reference evidence="8 9" key="1">
    <citation type="submission" date="2021-06" db="EMBL/GenBank/DDBJ databases">
        <title>FDA dAtabase for Regulatory Grade micrObial Sequences (FDA-ARGOS): Supporting development and validation of Infectious Disease Dx tests.</title>
        <authorList>
            <person name="Sproer C."/>
            <person name="Gronow S."/>
            <person name="Severitt S."/>
            <person name="Schroder I."/>
            <person name="Tallon L."/>
            <person name="Sadzewicz L."/>
            <person name="Zhao X."/>
            <person name="Boylan J."/>
            <person name="Ott S."/>
            <person name="Bowen H."/>
            <person name="Vavikolanu K."/>
            <person name="Mehta A."/>
            <person name="Aluvathingal J."/>
            <person name="Nadendla S."/>
            <person name="Lowell S."/>
            <person name="Myers T."/>
            <person name="Yan Y."/>
        </authorList>
    </citation>
    <scope>NUCLEOTIDE SEQUENCE [LARGE SCALE GENOMIC DNA]</scope>
    <source>
        <strain evidence="8 9">FDAARGOS 1425</strain>
    </source>
</reference>
<dbReference type="Proteomes" id="UP000683520">
    <property type="component" value="Chromosome"/>
</dbReference>
<keyword evidence="3 7" id="KW-0489">Methyltransferase</keyword>
<comment type="similarity">
    <text evidence="1 7">Belongs to the N(4)/N(6)-methyltransferase family.</text>
</comment>
<keyword evidence="9" id="KW-1185">Reference proteome</keyword>
<evidence type="ECO:0000256" key="4">
    <source>
        <dbReference type="ARBA" id="ARBA00022679"/>
    </source>
</evidence>
<evidence type="ECO:0000256" key="1">
    <source>
        <dbReference type="ARBA" id="ARBA00006594"/>
    </source>
</evidence>
<evidence type="ECO:0000256" key="6">
    <source>
        <dbReference type="ARBA" id="ARBA00047942"/>
    </source>
</evidence>
<evidence type="ECO:0000256" key="7">
    <source>
        <dbReference type="RuleBase" id="RU361257"/>
    </source>
</evidence>
<dbReference type="InterPro" id="IPR012263">
    <property type="entry name" value="M_m6A_EcoRV"/>
</dbReference>
<protein>
    <recommendedName>
        <fullName evidence="2 7">Site-specific DNA-methyltransferase (adenine-specific)</fullName>
        <ecNumber evidence="2 7">2.1.1.72</ecNumber>
    </recommendedName>
</protein>
<dbReference type="EMBL" id="CP077302">
    <property type="protein sequence ID" value="QXB17758.1"/>
    <property type="molecule type" value="Genomic_DNA"/>
</dbReference>
<organism evidence="8 9">
    <name type="scientific">Corynebacterium coyleae</name>
    <dbReference type="NCBI Taxonomy" id="53374"/>
    <lineage>
        <taxon>Bacteria</taxon>
        <taxon>Bacillati</taxon>
        <taxon>Actinomycetota</taxon>
        <taxon>Actinomycetes</taxon>
        <taxon>Mycobacteriales</taxon>
        <taxon>Corynebacteriaceae</taxon>
        <taxon>Corynebacterium</taxon>
    </lineage>
</organism>
<keyword evidence="4 7" id="KW-0808">Transferase</keyword>
<name>A0ABX8KVE1_9CORY</name>
<evidence type="ECO:0000256" key="3">
    <source>
        <dbReference type="ARBA" id="ARBA00022603"/>
    </source>
</evidence>
<dbReference type="GO" id="GO:0032259">
    <property type="term" value="P:methylation"/>
    <property type="evidence" value="ECO:0007669"/>
    <property type="project" value="UniProtKB-KW"/>
</dbReference>
<keyword evidence="5 7" id="KW-0949">S-adenosyl-L-methionine</keyword>
<dbReference type="PROSITE" id="PS00092">
    <property type="entry name" value="N6_MTASE"/>
    <property type="match status" value="1"/>
</dbReference>
<sequence length="291" mass="32869">MSANGEISTRVKPLVRWAGGKSRLLSKILPAVPSAIQDYYEPFLGGGAVYLTLYKRVEGCAYLSDVNPHLIAGWRGYANPTDRFLATLSNFEKQDSEEFYYEMRSQSPTDPFDMAARFAYLNATSWNHLWRENSKTGAMNAPWGKRAFKMPSNERLAEFKNAVKGASISVQDFRVALQSAQAGDFVYLDPPYLPIWTNQEEKEPTSKFNRYNAKTFELPDLEDLADCCRDLDQKGVAWLLSNRDTEQVRELFSFAKIQTFTTTRSVAAQSKRSVESRKSPEVLILGANLGI</sequence>
<dbReference type="InterPro" id="IPR029063">
    <property type="entry name" value="SAM-dependent_MTases_sf"/>
</dbReference>
<dbReference type="PRINTS" id="PR00505">
    <property type="entry name" value="D12N6MTFRASE"/>
</dbReference>
<dbReference type="NCBIfam" id="TIGR00571">
    <property type="entry name" value="dam"/>
    <property type="match status" value="1"/>
</dbReference>
<accession>A0ABX8KVE1</accession>
<dbReference type="GO" id="GO:0009007">
    <property type="term" value="F:site-specific DNA-methyltransferase (adenine-specific) activity"/>
    <property type="evidence" value="ECO:0007669"/>
    <property type="project" value="UniProtKB-EC"/>
</dbReference>
<dbReference type="InterPro" id="IPR002052">
    <property type="entry name" value="DNA_methylase_N6_adenine_CS"/>
</dbReference>
<evidence type="ECO:0000313" key="9">
    <source>
        <dbReference type="Proteomes" id="UP000683520"/>
    </source>
</evidence>
<dbReference type="InterPro" id="IPR012327">
    <property type="entry name" value="MeTrfase_D12"/>
</dbReference>